<keyword evidence="2" id="KW-1185">Reference proteome</keyword>
<dbReference type="EMBL" id="CP061813">
    <property type="protein sequence ID" value="QOD60665.1"/>
    <property type="molecule type" value="Genomic_DNA"/>
</dbReference>
<accession>A0A7L8AF75</accession>
<dbReference type="AlphaFoldDB" id="A0A7L8AF75"/>
<reference evidence="1 2" key="1">
    <citation type="journal article" date="2016" name="Int. J. Syst. Evol. Microbiol.">
        <title>Polaribacter haliotis sp. nov., isolated from the gut of abalone Haliotis discus hannai.</title>
        <authorList>
            <person name="Kim Y.O."/>
            <person name="Park I.S."/>
            <person name="Park S."/>
            <person name="Nam B.H."/>
            <person name="Park J.M."/>
            <person name="Kim D.G."/>
            <person name="Yoon J.H."/>
        </authorList>
    </citation>
    <scope>NUCLEOTIDE SEQUENCE [LARGE SCALE GENOMIC DNA]</scope>
    <source>
        <strain evidence="1 2">KCTC 52418</strain>
    </source>
</reference>
<gene>
    <name evidence="1" type="ORF">H9I45_15195</name>
</gene>
<proteinExistence type="predicted"/>
<sequence length="118" mass="13801">MRLSEKQIIFSKNVASLIVYADMIGIDLTFGDAFRNDFTQKQYVKLGLSKTLNSLHRKRLAVDFNFFIDGKLTYDFNDIKELGKFWLTLHPKNRWGGDFNKNSIQDGFVDTPHFEMQE</sequence>
<protein>
    <submittedName>
        <fullName evidence="1">M15 family peptidase</fullName>
    </submittedName>
</protein>
<evidence type="ECO:0000313" key="1">
    <source>
        <dbReference type="EMBL" id="QOD60665.1"/>
    </source>
</evidence>
<dbReference type="Proteomes" id="UP000516764">
    <property type="component" value="Chromosome"/>
</dbReference>
<dbReference type="InterPro" id="IPR009045">
    <property type="entry name" value="Zn_M74/Hedgehog-like"/>
</dbReference>
<dbReference type="OrthoDB" id="1441884at2"/>
<dbReference type="KEGG" id="phal:H9I45_15195"/>
<dbReference type="Gene3D" id="3.30.1380.10">
    <property type="match status" value="1"/>
</dbReference>
<evidence type="ECO:0000313" key="2">
    <source>
        <dbReference type="Proteomes" id="UP000516764"/>
    </source>
</evidence>
<dbReference type="SUPFAM" id="SSF55166">
    <property type="entry name" value="Hedgehog/DD-peptidase"/>
    <property type="match status" value="1"/>
</dbReference>
<dbReference type="RefSeq" id="WP_088354278.1">
    <property type="nucleotide sequence ID" value="NZ_CP061813.1"/>
</dbReference>
<name>A0A7L8AF75_9FLAO</name>
<organism evidence="1 2">
    <name type="scientific">Polaribacter haliotis</name>
    <dbReference type="NCBI Taxonomy" id="1888915"/>
    <lineage>
        <taxon>Bacteria</taxon>
        <taxon>Pseudomonadati</taxon>
        <taxon>Bacteroidota</taxon>
        <taxon>Flavobacteriia</taxon>
        <taxon>Flavobacteriales</taxon>
        <taxon>Flavobacteriaceae</taxon>
    </lineage>
</organism>